<accession>A0A087U113</accession>
<dbReference type="SUPFAM" id="SSF63712">
    <property type="entry name" value="Nicotinic receptor ligand binding domain-like"/>
    <property type="match status" value="1"/>
</dbReference>
<keyword evidence="3" id="KW-1185">Reference proteome</keyword>
<dbReference type="InterPro" id="IPR006202">
    <property type="entry name" value="Neur_chan_lig-bd"/>
</dbReference>
<dbReference type="GO" id="GO:0005230">
    <property type="term" value="F:extracellular ligand-gated monoatomic ion channel activity"/>
    <property type="evidence" value="ECO:0007669"/>
    <property type="project" value="InterPro"/>
</dbReference>
<evidence type="ECO:0000259" key="1">
    <source>
        <dbReference type="Pfam" id="PF02931"/>
    </source>
</evidence>
<dbReference type="Pfam" id="PF02931">
    <property type="entry name" value="Neur_chan_LBD"/>
    <property type="match status" value="1"/>
</dbReference>
<dbReference type="Proteomes" id="UP000054359">
    <property type="component" value="Unassembled WGS sequence"/>
</dbReference>
<keyword evidence="2" id="KW-0675">Receptor</keyword>
<evidence type="ECO:0000313" key="2">
    <source>
        <dbReference type="EMBL" id="KFM71052.1"/>
    </source>
</evidence>
<dbReference type="STRING" id="407821.A0A087U113"/>
<sequence>MYVNSLGSINAANMEFGMDIYLRQSWYDPRLGLSRYGINHIVTLNGQGVIENIWQPDLFFRNLKAA</sequence>
<gene>
    <name evidence="2" type="ORF">X975_04654</name>
</gene>
<dbReference type="Gene3D" id="2.70.170.10">
    <property type="entry name" value="Neurotransmitter-gated ion-channel ligand-binding domain"/>
    <property type="match status" value="1"/>
</dbReference>
<dbReference type="GO" id="GO:0016020">
    <property type="term" value="C:membrane"/>
    <property type="evidence" value="ECO:0007669"/>
    <property type="project" value="InterPro"/>
</dbReference>
<dbReference type="AlphaFoldDB" id="A0A087U113"/>
<dbReference type="EMBL" id="KK117646">
    <property type="protein sequence ID" value="KFM71052.1"/>
    <property type="molecule type" value="Genomic_DNA"/>
</dbReference>
<reference evidence="2 3" key="1">
    <citation type="submission" date="2013-11" db="EMBL/GenBank/DDBJ databases">
        <title>Genome sequencing of Stegodyphus mimosarum.</title>
        <authorList>
            <person name="Bechsgaard J."/>
        </authorList>
    </citation>
    <scope>NUCLEOTIDE SEQUENCE [LARGE SCALE GENOMIC DNA]</scope>
</reference>
<feature type="domain" description="Neurotransmitter-gated ion-channel ligand-binding" evidence="1">
    <location>
        <begin position="1"/>
        <end position="65"/>
    </location>
</feature>
<proteinExistence type="predicted"/>
<evidence type="ECO:0000313" key="3">
    <source>
        <dbReference type="Proteomes" id="UP000054359"/>
    </source>
</evidence>
<protein>
    <submittedName>
        <fullName evidence="2">Gamma-aminobutyric acid receptor subunit gamma-2</fullName>
    </submittedName>
</protein>
<feature type="non-terminal residue" evidence="2">
    <location>
        <position position="66"/>
    </location>
</feature>
<name>A0A087U113_STEMI</name>
<organism evidence="2 3">
    <name type="scientific">Stegodyphus mimosarum</name>
    <name type="common">African social velvet spider</name>
    <dbReference type="NCBI Taxonomy" id="407821"/>
    <lineage>
        <taxon>Eukaryota</taxon>
        <taxon>Metazoa</taxon>
        <taxon>Ecdysozoa</taxon>
        <taxon>Arthropoda</taxon>
        <taxon>Chelicerata</taxon>
        <taxon>Arachnida</taxon>
        <taxon>Araneae</taxon>
        <taxon>Araneomorphae</taxon>
        <taxon>Entelegynae</taxon>
        <taxon>Eresoidea</taxon>
        <taxon>Eresidae</taxon>
        <taxon>Stegodyphus</taxon>
    </lineage>
</organism>
<dbReference type="InterPro" id="IPR036734">
    <property type="entry name" value="Neur_chan_lig-bd_sf"/>
</dbReference>
<dbReference type="OrthoDB" id="442503at2759"/>